<reference evidence="1" key="1">
    <citation type="submission" date="2022-11" db="EMBL/GenBank/DDBJ databases">
        <title>Genomic repertoires linked with pathogenic potency of arthritogenic Prevotella copri isolated from the gut of rheumatoid arthritis patients.</title>
        <authorList>
            <person name="Nii T."/>
            <person name="Maeda Y."/>
            <person name="Motooka D."/>
            <person name="Naito M."/>
            <person name="Matsumoto Y."/>
            <person name="Ogawa T."/>
            <person name="Oguro-Igashira E."/>
            <person name="Kishikawa T."/>
            <person name="Yamashita M."/>
            <person name="Koizumi S."/>
            <person name="Kurakawa T."/>
            <person name="Okumura R."/>
            <person name="Kayama H."/>
            <person name="Murakami M."/>
            <person name="Sakaguchi T."/>
            <person name="Das B."/>
            <person name="Nakamura S."/>
            <person name="Okada Y."/>
            <person name="Kumanogoh A."/>
            <person name="Takeda K."/>
        </authorList>
    </citation>
    <scope>NUCLEOTIDE SEQUENCE</scope>
    <source>
        <strain evidence="1">N016-13</strain>
    </source>
</reference>
<comment type="caution">
    <text evidence="1">The sequence shown here is derived from an EMBL/GenBank/DDBJ whole genome shotgun (WGS) entry which is preliminary data.</text>
</comment>
<evidence type="ECO:0000313" key="2">
    <source>
        <dbReference type="Proteomes" id="UP001209074"/>
    </source>
</evidence>
<accession>A0AAW5U114</accession>
<proteinExistence type="predicted"/>
<dbReference type="EMBL" id="JAPDUS010000017">
    <property type="protein sequence ID" value="MCW4093886.1"/>
    <property type="molecule type" value="Genomic_DNA"/>
</dbReference>
<dbReference type="Proteomes" id="UP001209074">
    <property type="component" value="Unassembled WGS sequence"/>
</dbReference>
<protein>
    <submittedName>
        <fullName evidence="1">Uncharacterized protein</fullName>
    </submittedName>
</protein>
<dbReference type="AlphaFoldDB" id="A0AAW5U114"/>
<evidence type="ECO:0000313" key="1">
    <source>
        <dbReference type="EMBL" id="MCW4093886.1"/>
    </source>
</evidence>
<organism evidence="1 2">
    <name type="scientific">Segatella copri</name>
    <dbReference type="NCBI Taxonomy" id="165179"/>
    <lineage>
        <taxon>Bacteria</taxon>
        <taxon>Pseudomonadati</taxon>
        <taxon>Bacteroidota</taxon>
        <taxon>Bacteroidia</taxon>
        <taxon>Bacteroidales</taxon>
        <taxon>Prevotellaceae</taxon>
        <taxon>Segatella</taxon>
    </lineage>
</organism>
<gene>
    <name evidence="1" type="ORF">ONT05_10000</name>
</gene>
<name>A0AAW5U114_9BACT</name>
<dbReference type="RefSeq" id="WP_153103086.1">
    <property type="nucleotide sequence ID" value="NZ_CP134816.1"/>
</dbReference>
<sequence length="49" mass="5845">MEKKVAKIIFLDFDGVLNTEYHQRQLQFEGKIWQDKHGAMRAINILNQQ</sequence>